<dbReference type="RefSeq" id="WP_150061513.1">
    <property type="nucleotide sequence ID" value="NZ_JACHII010000006.1"/>
</dbReference>
<dbReference type="GO" id="GO:0000160">
    <property type="term" value="P:phosphorelay signal transduction system"/>
    <property type="evidence" value="ECO:0007669"/>
    <property type="project" value="InterPro"/>
</dbReference>
<dbReference type="AlphaFoldDB" id="A0A5M6IDS9"/>
<dbReference type="InterPro" id="IPR011006">
    <property type="entry name" value="CheY-like_superfamily"/>
</dbReference>
<name>A0A5M6IDS9_9PROT</name>
<dbReference type="PANTHER" id="PTHR44591:SF3">
    <property type="entry name" value="RESPONSE REGULATORY DOMAIN-CONTAINING PROTEIN"/>
    <property type="match status" value="1"/>
</dbReference>
<evidence type="ECO:0000259" key="3">
    <source>
        <dbReference type="PROSITE" id="PS50110"/>
    </source>
</evidence>
<evidence type="ECO:0000313" key="5">
    <source>
        <dbReference type="Proteomes" id="UP000324065"/>
    </source>
</evidence>
<dbReference type="SMART" id="SM00448">
    <property type="entry name" value="REC"/>
    <property type="match status" value="1"/>
</dbReference>
<keyword evidence="1 2" id="KW-0597">Phosphoprotein</keyword>
<dbReference type="PANTHER" id="PTHR44591">
    <property type="entry name" value="STRESS RESPONSE REGULATOR PROTEIN 1"/>
    <property type="match status" value="1"/>
</dbReference>
<dbReference type="EMBL" id="VWPJ01000004">
    <property type="protein sequence ID" value="KAA5606444.1"/>
    <property type="molecule type" value="Genomic_DNA"/>
</dbReference>
<feature type="domain" description="Response regulatory" evidence="3">
    <location>
        <begin position="7"/>
        <end position="124"/>
    </location>
</feature>
<accession>A0A5M6IDS9</accession>
<dbReference type="CDD" id="cd17552">
    <property type="entry name" value="REC_RR468-like"/>
    <property type="match status" value="1"/>
</dbReference>
<evidence type="ECO:0000313" key="4">
    <source>
        <dbReference type="EMBL" id="KAA5606444.1"/>
    </source>
</evidence>
<gene>
    <name evidence="4" type="ORF">F1188_06135</name>
</gene>
<dbReference type="OrthoDB" id="9801602at2"/>
<dbReference type="PROSITE" id="PS50110">
    <property type="entry name" value="RESPONSE_REGULATORY"/>
    <property type="match status" value="1"/>
</dbReference>
<organism evidence="4 5">
    <name type="scientific">Roseospira marina</name>
    <dbReference type="NCBI Taxonomy" id="140057"/>
    <lineage>
        <taxon>Bacteria</taxon>
        <taxon>Pseudomonadati</taxon>
        <taxon>Pseudomonadota</taxon>
        <taxon>Alphaproteobacteria</taxon>
        <taxon>Rhodospirillales</taxon>
        <taxon>Rhodospirillaceae</taxon>
        <taxon>Roseospira</taxon>
    </lineage>
</organism>
<dbReference type="Proteomes" id="UP000324065">
    <property type="component" value="Unassembled WGS sequence"/>
</dbReference>
<protein>
    <submittedName>
        <fullName evidence="4">Response regulator</fullName>
    </submittedName>
</protein>
<comment type="caution">
    <text evidence="4">The sequence shown here is derived from an EMBL/GenBank/DDBJ whole genome shotgun (WGS) entry which is preliminary data.</text>
</comment>
<dbReference type="InterPro" id="IPR001789">
    <property type="entry name" value="Sig_transdc_resp-reg_receiver"/>
</dbReference>
<dbReference type="Pfam" id="PF00072">
    <property type="entry name" value="Response_reg"/>
    <property type="match status" value="1"/>
</dbReference>
<dbReference type="InterPro" id="IPR050595">
    <property type="entry name" value="Bact_response_regulator"/>
</dbReference>
<sequence length="129" mass="14245">MSRELRRILYVDDEVMLQKVGRIALEKFGGFEVHVAGSGEEALTLAPECAPDLILLDVMMPGLDGPETFARLRALPATRETPVVFITAKAQPEEVARFKALGALGVMTKPYEPRELGNHLRALWSEESP</sequence>
<keyword evidence="5" id="KW-1185">Reference proteome</keyword>
<reference evidence="4 5" key="1">
    <citation type="submission" date="2019-09" db="EMBL/GenBank/DDBJ databases">
        <title>Genome sequence of Roseospira marina, one of the more divergent members of the non-sulfur purple photosynthetic bacterial family, the Rhodospirillaceae.</title>
        <authorList>
            <person name="Meyer T."/>
            <person name="Kyndt J."/>
        </authorList>
    </citation>
    <scope>NUCLEOTIDE SEQUENCE [LARGE SCALE GENOMIC DNA]</scope>
    <source>
        <strain evidence="4 5">DSM 15113</strain>
    </source>
</reference>
<proteinExistence type="predicted"/>
<evidence type="ECO:0000256" key="2">
    <source>
        <dbReference type="PROSITE-ProRule" id="PRU00169"/>
    </source>
</evidence>
<evidence type="ECO:0000256" key="1">
    <source>
        <dbReference type="ARBA" id="ARBA00022553"/>
    </source>
</evidence>
<dbReference type="Gene3D" id="3.40.50.2300">
    <property type="match status" value="1"/>
</dbReference>
<feature type="modified residue" description="4-aspartylphosphate" evidence="2">
    <location>
        <position position="57"/>
    </location>
</feature>
<dbReference type="SUPFAM" id="SSF52172">
    <property type="entry name" value="CheY-like"/>
    <property type="match status" value="1"/>
</dbReference>